<evidence type="ECO:0000256" key="1">
    <source>
        <dbReference type="ARBA" id="ARBA00006817"/>
    </source>
</evidence>
<protein>
    <submittedName>
        <fullName evidence="3">SRPBCC domain-containing protein</fullName>
    </submittedName>
</protein>
<dbReference type="RefSeq" id="WP_185120154.1">
    <property type="nucleotide sequence ID" value="NZ_JACJVQ010000008.1"/>
</dbReference>
<comment type="caution">
    <text evidence="3">The sequence shown here is derived from an EMBL/GenBank/DDBJ whole genome shotgun (WGS) entry which is preliminary data.</text>
</comment>
<dbReference type="AlphaFoldDB" id="A0A841SVB5"/>
<comment type="similarity">
    <text evidence="1">Belongs to the AHA1 family.</text>
</comment>
<evidence type="ECO:0000313" key="4">
    <source>
        <dbReference type="Proteomes" id="UP000535838"/>
    </source>
</evidence>
<organism evidence="3 4">
    <name type="scientific">Cohnella thailandensis</name>
    <dbReference type="NCBI Taxonomy" id="557557"/>
    <lineage>
        <taxon>Bacteria</taxon>
        <taxon>Bacillati</taxon>
        <taxon>Bacillota</taxon>
        <taxon>Bacilli</taxon>
        <taxon>Bacillales</taxon>
        <taxon>Paenibacillaceae</taxon>
        <taxon>Cohnella</taxon>
    </lineage>
</organism>
<name>A0A841SVB5_9BACL</name>
<dbReference type="EMBL" id="JACJVQ010000008">
    <property type="protein sequence ID" value="MBB6634929.1"/>
    <property type="molecule type" value="Genomic_DNA"/>
</dbReference>
<sequence length="175" mass="20189">MKLKPLRPQKSDAELIVTRTLDAPRELVFEVFTQSEHLLQWWGPQGYEMDVARFEPQPEGVFLYSQKSPEGQLMWGKFVYEEIAKPDRLVYRNSFSDAEGHAIRAPFNVNWPLEIRNVYTFEAKDGKTFMTLRGVPIDPTKKERKTFEAAIEMVKGGFAGTLGQLEEYLSKLAKK</sequence>
<dbReference type="Proteomes" id="UP000535838">
    <property type="component" value="Unassembled WGS sequence"/>
</dbReference>
<reference evidence="3 4" key="1">
    <citation type="submission" date="2020-08" db="EMBL/GenBank/DDBJ databases">
        <title>Cohnella phylogeny.</title>
        <authorList>
            <person name="Dunlap C."/>
        </authorList>
    </citation>
    <scope>NUCLEOTIDE SEQUENCE [LARGE SCALE GENOMIC DNA]</scope>
    <source>
        <strain evidence="3 4">DSM 25241</strain>
    </source>
</reference>
<proteinExistence type="inferred from homology"/>
<evidence type="ECO:0000259" key="2">
    <source>
        <dbReference type="Pfam" id="PF08327"/>
    </source>
</evidence>
<feature type="domain" description="Activator of Hsp90 ATPase homologue 1/2-like C-terminal" evidence="2">
    <location>
        <begin position="22"/>
        <end position="169"/>
    </location>
</feature>
<dbReference type="InterPro" id="IPR023393">
    <property type="entry name" value="START-like_dom_sf"/>
</dbReference>
<accession>A0A841SVB5</accession>
<dbReference type="CDD" id="cd07814">
    <property type="entry name" value="SRPBCC_CalC_Aha1-like"/>
    <property type="match status" value="1"/>
</dbReference>
<evidence type="ECO:0000313" key="3">
    <source>
        <dbReference type="EMBL" id="MBB6634929.1"/>
    </source>
</evidence>
<dbReference type="Gene3D" id="3.30.530.20">
    <property type="match status" value="1"/>
</dbReference>
<dbReference type="InterPro" id="IPR013538">
    <property type="entry name" value="ASHA1/2-like_C"/>
</dbReference>
<gene>
    <name evidence="3" type="ORF">H7B67_12480</name>
</gene>
<dbReference type="SUPFAM" id="SSF55961">
    <property type="entry name" value="Bet v1-like"/>
    <property type="match status" value="1"/>
</dbReference>
<dbReference type="Pfam" id="PF08327">
    <property type="entry name" value="AHSA1"/>
    <property type="match status" value="1"/>
</dbReference>
<keyword evidence="4" id="KW-1185">Reference proteome</keyword>